<dbReference type="CDD" id="cd13182">
    <property type="entry name" value="EVH1-like_Dcp1"/>
    <property type="match status" value="1"/>
</dbReference>
<feature type="compositionally biased region" description="Polar residues" evidence="5">
    <location>
        <begin position="175"/>
        <end position="194"/>
    </location>
</feature>
<keyword evidence="7" id="KW-1185">Reference proteome</keyword>
<dbReference type="GO" id="GO:0008047">
    <property type="term" value="F:enzyme activator activity"/>
    <property type="evidence" value="ECO:0007669"/>
    <property type="project" value="InterPro"/>
</dbReference>
<evidence type="ECO:0000256" key="1">
    <source>
        <dbReference type="ARBA" id="ARBA00004496"/>
    </source>
</evidence>
<dbReference type="Gene3D" id="2.30.29.30">
    <property type="entry name" value="Pleckstrin-homology domain (PH domain)/Phosphotyrosine-binding domain (PTB)"/>
    <property type="match status" value="1"/>
</dbReference>
<dbReference type="InterPro" id="IPR011993">
    <property type="entry name" value="PH-like_dom_sf"/>
</dbReference>
<dbReference type="InterPro" id="IPR010334">
    <property type="entry name" value="Dcp1"/>
</dbReference>
<sequence length="241" mass="25860">MATTIYASHHPQPSDNEMYYSAPADPTLTNDVLNLSVLQRHLPSTVSIGFLAPYAVVYIFSTTTQAWEKSGIEGTLFVVRLQDEGHAVVVLNRRGLGNFILQLKSAEEVDVTDDYIILQGNGGNNLGNGNADEQKVYGLWIFEEEQGSTKGVRAACGRCIVECAERAEATSNARGLNGVGQLNGSTQQQSTAGATSGPDLMALLNPSRGQSSDNTPTVQQPEMNQGQDILGDLFRKAGANR</sequence>
<dbReference type="GO" id="GO:0000932">
    <property type="term" value="C:P-body"/>
    <property type="evidence" value="ECO:0007669"/>
    <property type="project" value="TreeGrafter"/>
</dbReference>
<proteinExistence type="inferred from homology"/>
<evidence type="ECO:0000256" key="5">
    <source>
        <dbReference type="SAM" id="MobiDB-lite"/>
    </source>
</evidence>
<feature type="region of interest" description="Disordered" evidence="5">
    <location>
        <begin position="175"/>
        <end position="241"/>
    </location>
</feature>
<dbReference type="EMBL" id="CAJPDR010000216">
    <property type="protein sequence ID" value="CAF9926643.1"/>
    <property type="molecule type" value="Genomic_DNA"/>
</dbReference>
<accession>A0A8H3FL96</accession>
<keyword evidence="4" id="KW-0507">mRNA processing</keyword>
<organism evidence="6 7">
    <name type="scientific">Alectoria fallacina</name>
    <dbReference type="NCBI Taxonomy" id="1903189"/>
    <lineage>
        <taxon>Eukaryota</taxon>
        <taxon>Fungi</taxon>
        <taxon>Dikarya</taxon>
        <taxon>Ascomycota</taxon>
        <taxon>Pezizomycotina</taxon>
        <taxon>Lecanoromycetes</taxon>
        <taxon>OSLEUM clade</taxon>
        <taxon>Lecanoromycetidae</taxon>
        <taxon>Lecanorales</taxon>
        <taxon>Lecanorineae</taxon>
        <taxon>Parmeliaceae</taxon>
        <taxon>Alectoria</taxon>
    </lineage>
</organism>
<evidence type="ECO:0000313" key="7">
    <source>
        <dbReference type="Proteomes" id="UP000664203"/>
    </source>
</evidence>
<evidence type="ECO:0000256" key="4">
    <source>
        <dbReference type="ARBA" id="ARBA00022664"/>
    </source>
</evidence>
<evidence type="ECO:0000313" key="6">
    <source>
        <dbReference type="EMBL" id="CAF9926643.1"/>
    </source>
</evidence>
<reference evidence="6" key="1">
    <citation type="submission" date="2021-03" db="EMBL/GenBank/DDBJ databases">
        <authorList>
            <person name="Tagirdzhanova G."/>
        </authorList>
    </citation>
    <scope>NUCLEOTIDE SEQUENCE</scope>
</reference>
<dbReference type="PANTHER" id="PTHR16290">
    <property type="entry name" value="TRANSCRIPTION FACTOR SMIF DECAPPING ENZYME DCP1"/>
    <property type="match status" value="1"/>
</dbReference>
<keyword evidence="3" id="KW-0963">Cytoplasm</keyword>
<dbReference type="PANTHER" id="PTHR16290:SF0">
    <property type="entry name" value="DECAPPING PROTEIN 1, ISOFORM A"/>
    <property type="match status" value="1"/>
</dbReference>
<comment type="caution">
    <text evidence="6">The sequence shown here is derived from an EMBL/GenBank/DDBJ whole genome shotgun (WGS) entry which is preliminary data.</text>
</comment>
<dbReference type="AlphaFoldDB" id="A0A8H3FL96"/>
<gene>
    <name evidence="6" type="primary">DCP1B</name>
    <name evidence="6" type="ORF">ALECFALPRED_003494</name>
</gene>
<name>A0A8H3FL96_9LECA</name>
<comment type="similarity">
    <text evidence="2">Belongs to the DCP1 family.</text>
</comment>
<comment type="subcellular location">
    <subcellularLocation>
        <location evidence="1">Cytoplasm</location>
    </subcellularLocation>
</comment>
<evidence type="ECO:0000256" key="2">
    <source>
        <dbReference type="ARBA" id="ARBA00008778"/>
    </source>
</evidence>
<dbReference type="GO" id="GO:0006397">
    <property type="term" value="P:mRNA processing"/>
    <property type="evidence" value="ECO:0007669"/>
    <property type="project" value="UniProtKB-KW"/>
</dbReference>
<dbReference type="Pfam" id="PF06058">
    <property type="entry name" value="DCP1"/>
    <property type="match status" value="1"/>
</dbReference>
<protein>
    <submittedName>
        <fullName evidence="6">mRNA-decapping enzyme 1B</fullName>
    </submittedName>
</protein>
<evidence type="ECO:0000256" key="3">
    <source>
        <dbReference type="ARBA" id="ARBA00022490"/>
    </source>
</evidence>
<dbReference type="SUPFAM" id="SSF50729">
    <property type="entry name" value="PH domain-like"/>
    <property type="match status" value="1"/>
</dbReference>
<dbReference type="GO" id="GO:0003729">
    <property type="term" value="F:mRNA binding"/>
    <property type="evidence" value="ECO:0007669"/>
    <property type="project" value="TreeGrafter"/>
</dbReference>
<feature type="compositionally biased region" description="Polar residues" evidence="5">
    <location>
        <begin position="207"/>
        <end position="227"/>
    </location>
</feature>
<dbReference type="OrthoDB" id="440673at2759"/>
<dbReference type="Proteomes" id="UP000664203">
    <property type="component" value="Unassembled WGS sequence"/>
</dbReference>
<dbReference type="GO" id="GO:0031087">
    <property type="term" value="P:deadenylation-independent decapping of nuclear-transcribed mRNA"/>
    <property type="evidence" value="ECO:0007669"/>
    <property type="project" value="TreeGrafter"/>
</dbReference>
<dbReference type="GO" id="GO:0000290">
    <property type="term" value="P:deadenylation-dependent decapping of nuclear-transcribed mRNA"/>
    <property type="evidence" value="ECO:0007669"/>
    <property type="project" value="InterPro"/>
</dbReference>